<feature type="transmembrane region" description="Helical" evidence="1">
    <location>
        <begin position="65"/>
        <end position="81"/>
    </location>
</feature>
<keyword evidence="1" id="KW-0812">Transmembrane</keyword>
<feature type="transmembrane region" description="Helical" evidence="1">
    <location>
        <begin position="6"/>
        <end position="24"/>
    </location>
</feature>
<dbReference type="EMBL" id="VJVV01000001">
    <property type="protein sequence ID" value="TRO83602.1"/>
    <property type="molecule type" value="Genomic_DNA"/>
</dbReference>
<feature type="transmembrane region" description="Helical" evidence="1">
    <location>
        <begin position="192"/>
        <end position="213"/>
    </location>
</feature>
<comment type="caution">
    <text evidence="2">The sequence shown here is derived from an EMBL/GenBank/DDBJ whole genome shotgun (WGS) entry which is preliminary data.</text>
</comment>
<evidence type="ECO:0000313" key="2">
    <source>
        <dbReference type="EMBL" id="TRO83602.1"/>
    </source>
</evidence>
<protein>
    <submittedName>
        <fullName evidence="2">Uncharacterized protein</fullName>
    </submittedName>
</protein>
<evidence type="ECO:0000256" key="1">
    <source>
        <dbReference type="SAM" id="Phobius"/>
    </source>
</evidence>
<feature type="transmembrane region" description="Helical" evidence="1">
    <location>
        <begin position="31"/>
        <end position="53"/>
    </location>
</feature>
<feature type="transmembrane region" description="Helical" evidence="1">
    <location>
        <begin position="142"/>
        <end position="163"/>
    </location>
</feature>
<organism evidence="2 3">
    <name type="scientific">Trichloromonas acetexigens</name>
    <dbReference type="NCBI Taxonomy" id="38815"/>
    <lineage>
        <taxon>Bacteria</taxon>
        <taxon>Pseudomonadati</taxon>
        <taxon>Thermodesulfobacteriota</taxon>
        <taxon>Desulfuromonadia</taxon>
        <taxon>Desulfuromonadales</taxon>
        <taxon>Trichloromonadaceae</taxon>
        <taxon>Trichloromonas</taxon>
    </lineage>
</organism>
<keyword evidence="1" id="KW-1133">Transmembrane helix</keyword>
<sequence>MNFKYLHIAFLVIVGIVLIAASLLNHENNALQIAAIYLAAISFASIAFASNFLDSKPLTSRELRFYGVALIAFGILLLWPIQKVQNEIQNIENIETFERLKIINANIINLNKNIKNNQNLDISEFGEIFAENEKKDLGSFKVFTFAMGLVITFCNLGLGVNLISNGIPDLKDNFYINKFPDEIIEKLDDISFFLKCILFFSMFILAGVVYLIVS</sequence>
<evidence type="ECO:0000313" key="3">
    <source>
        <dbReference type="Proteomes" id="UP000317155"/>
    </source>
</evidence>
<proteinExistence type="predicted"/>
<gene>
    <name evidence="2" type="ORF">FL622_00005</name>
</gene>
<dbReference type="AlphaFoldDB" id="A0A550JK75"/>
<reference evidence="2 3" key="1">
    <citation type="submission" date="2019-07" db="EMBL/GenBank/DDBJ databases">
        <title>Insights of Desulfuromonas acetexigens electromicrobiology.</title>
        <authorList>
            <person name="Katuri K."/>
            <person name="Sapireddy V."/>
            <person name="Shaw D.R."/>
            <person name="Saikaly P."/>
        </authorList>
    </citation>
    <scope>NUCLEOTIDE SEQUENCE [LARGE SCALE GENOMIC DNA]</scope>
    <source>
        <strain evidence="2 3">2873</strain>
    </source>
</reference>
<keyword evidence="3" id="KW-1185">Reference proteome</keyword>
<keyword evidence="1" id="KW-0472">Membrane</keyword>
<name>A0A550JK75_9BACT</name>
<dbReference type="Proteomes" id="UP000317155">
    <property type="component" value="Unassembled WGS sequence"/>
</dbReference>
<accession>A0A550JK75</accession>
<dbReference type="RefSeq" id="WP_140396572.1">
    <property type="nucleotide sequence ID" value="NZ_FOJJ01000001.1"/>
</dbReference>